<sequence>MAAALATVNAAVKGAVVPNILALGKGRAESGQRKGAV</sequence>
<dbReference type="AlphaFoldDB" id="W7JBY1"/>
<evidence type="ECO:0000313" key="2">
    <source>
        <dbReference type="Proteomes" id="UP000019277"/>
    </source>
</evidence>
<reference evidence="1 2" key="1">
    <citation type="journal article" date="2014" name="Genome Announc.">
        <title>Draft Genome Sequence of the Antitrypanosomally Active Sponge-Associated Bacterium Actinokineospora sp. Strain EG49.</title>
        <authorList>
            <person name="Harjes J."/>
            <person name="Ryu T."/>
            <person name="Abdelmohsen U.R."/>
            <person name="Moitinho-Silva L."/>
            <person name="Horn H."/>
            <person name="Ravasi T."/>
            <person name="Hentschel U."/>
        </authorList>
    </citation>
    <scope>NUCLEOTIDE SEQUENCE [LARGE SCALE GENOMIC DNA]</scope>
    <source>
        <strain evidence="1 2">EG49</strain>
    </source>
</reference>
<dbReference type="Proteomes" id="UP000019277">
    <property type="component" value="Unassembled WGS sequence"/>
</dbReference>
<keyword evidence="2" id="KW-1185">Reference proteome</keyword>
<evidence type="ECO:0000313" key="1">
    <source>
        <dbReference type="EMBL" id="EWC63539.1"/>
    </source>
</evidence>
<gene>
    <name evidence="1" type="ORF">UO65_1216</name>
</gene>
<organism evidence="1 2">
    <name type="scientific">Actinokineospora spheciospongiae</name>
    <dbReference type="NCBI Taxonomy" id="909613"/>
    <lineage>
        <taxon>Bacteria</taxon>
        <taxon>Bacillati</taxon>
        <taxon>Actinomycetota</taxon>
        <taxon>Actinomycetes</taxon>
        <taxon>Pseudonocardiales</taxon>
        <taxon>Pseudonocardiaceae</taxon>
        <taxon>Actinokineospora</taxon>
    </lineage>
</organism>
<protein>
    <submittedName>
        <fullName evidence="1">Uncharacterized protein</fullName>
    </submittedName>
</protein>
<name>W7JBY1_9PSEU</name>
<dbReference type="EMBL" id="AYXG01000043">
    <property type="protein sequence ID" value="EWC63539.1"/>
    <property type="molecule type" value="Genomic_DNA"/>
</dbReference>
<proteinExistence type="predicted"/>
<accession>W7JBY1</accession>
<comment type="caution">
    <text evidence="1">The sequence shown here is derived from an EMBL/GenBank/DDBJ whole genome shotgun (WGS) entry which is preliminary data.</text>
</comment>